<evidence type="ECO:0000313" key="2">
    <source>
        <dbReference type="Proteomes" id="UP000008021"/>
    </source>
</evidence>
<reference evidence="1" key="2">
    <citation type="submission" date="2018-05" db="EMBL/GenBank/DDBJ databases">
        <title>OmerRS3 (Oryza meridionalis Reference Sequence Version 3).</title>
        <authorList>
            <person name="Zhang J."/>
            <person name="Kudrna D."/>
            <person name="Lee S."/>
            <person name="Talag J."/>
            <person name="Welchert J."/>
            <person name="Wing R.A."/>
        </authorList>
    </citation>
    <scope>NUCLEOTIDE SEQUENCE [LARGE SCALE GENOMIC DNA]</scope>
    <source>
        <strain evidence="1">cv. OR44</strain>
    </source>
</reference>
<proteinExistence type="predicted"/>
<dbReference type="Proteomes" id="UP000008021">
    <property type="component" value="Chromosome 7"/>
</dbReference>
<dbReference type="Gramene" id="OMERI07G13700.1">
    <property type="protein sequence ID" value="OMERI07G13700.1"/>
    <property type="gene ID" value="OMERI07G13700"/>
</dbReference>
<reference evidence="1" key="1">
    <citation type="submission" date="2015-04" db="UniProtKB">
        <authorList>
            <consortium name="EnsemblPlants"/>
        </authorList>
    </citation>
    <scope>IDENTIFICATION</scope>
</reference>
<sequence>MEKLELMEARRRQNEKIDRILEKFNEMEKKEWESMQRRRDIMEELSTSIKATTTVIMAASSSPPMAPSPSLPTNCSTECPYASSPNVTASSGHLDNEPSLAVSLHLSDGGDKDQTPYIVIKDLSNVTSAKCSTVGLDVNGGMEQVVVVFPTMKCIPKVVLISVEPMDIFLPRTDRDPPCVR</sequence>
<name>A0A0E0ECC5_9ORYZ</name>
<dbReference type="EnsemblPlants" id="OMERI07G13700.1">
    <property type="protein sequence ID" value="OMERI07G13700.1"/>
    <property type="gene ID" value="OMERI07G13700"/>
</dbReference>
<keyword evidence="2" id="KW-1185">Reference proteome</keyword>
<evidence type="ECO:0000313" key="1">
    <source>
        <dbReference type="EnsemblPlants" id="OMERI07G13700.1"/>
    </source>
</evidence>
<dbReference type="AlphaFoldDB" id="A0A0E0ECC5"/>
<organism evidence="1">
    <name type="scientific">Oryza meridionalis</name>
    <dbReference type="NCBI Taxonomy" id="40149"/>
    <lineage>
        <taxon>Eukaryota</taxon>
        <taxon>Viridiplantae</taxon>
        <taxon>Streptophyta</taxon>
        <taxon>Embryophyta</taxon>
        <taxon>Tracheophyta</taxon>
        <taxon>Spermatophyta</taxon>
        <taxon>Magnoliopsida</taxon>
        <taxon>Liliopsida</taxon>
        <taxon>Poales</taxon>
        <taxon>Poaceae</taxon>
        <taxon>BOP clade</taxon>
        <taxon>Oryzoideae</taxon>
        <taxon>Oryzeae</taxon>
        <taxon>Oryzinae</taxon>
        <taxon>Oryza</taxon>
    </lineage>
</organism>
<dbReference type="HOGENOM" id="CLU_080567_1_0_1"/>
<accession>A0A0E0ECC5</accession>
<protein>
    <submittedName>
        <fullName evidence="1">Uncharacterized protein</fullName>
    </submittedName>
</protein>